<protein>
    <submittedName>
        <fullName evidence="2">Stringent starvation protein B</fullName>
    </submittedName>
</protein>
<dbReference type="PANTHER" id="PTHR37486">
    <property type="entry name" value="STRINGENT STARVATION PROTEIN B"/>
    <property type="match status" value="1"/>
</dbReference>
<dbReference type="AlphaFoldDB" id="A0A840MQK1"/>
<name>A0A840MQK1_9PROT</name>
<dbReference type="InterPro" id="IPR007481">
    <property type="entry name" value="SspB"/>
</dbReference>
<organism evidence="2 3">
    <name type="scientific">Chitinivorax tropicus</name>
    <dbReference type="NCBI Taxonomy" id="714531"/>
    <lineage>
        <taxon>Bacteria</taxon>
        <taxon>Pseudomonadati</taxon>
        <taxon>Pseudomonadota</taxon>
        <taxon>Betaproteobacteria</taxon>
        <taxon>Chitinivorax</taxon>
    </lineage>
</organism>
<comment type="caution">
    <text evidence="2">The sequence shown here is derived from an EMBL/GenBank/DDBJ whole genome shotgun (WGS) entry which is preliminary data.</text>
</comment>
<dbReference type="PANTHER" id="PTHR37486:SF1">
    <property type="entry name" value="STRINGENT STARVATION PROTEIN B"/>
    <property type="match status" value="1"/>
</dbReference>
<accession>A0A840MQK1</accession>
<dbReference type="NCBIfam" id="NF008769">
    <property type="entry name" value="PRK11798.2-5"/>
    <property type="match status" value="1"/>
</dbReference>
<dbReference type="Gene3D" id="2.30.30.220">
    <property type="entry name" value="SspB-like"/>
    <property type="match status" value="1"/>
</dbReference>
<reference evidence="2 3" key="1">
    <citation type="submission" date="2020-08" db="EMBL/GenBank/DDBJ databases">
        <title>Genomic Encyclopedia of Type Strains, Phase IV (KMG-IV): sequencing the most valuable type-strain genomes for metagenomic binning, comparative biology and taxonomic classification.</title>
        <authorList>
            <person name="Goeker M."/>
        </authorList>
    </citation>
    <scope>NUCLEOTIDE SEQUENCE [LARGE SCALE GENOMIC DNA]</scope>
    <source>
        <strain evidence="2 3">DSM 27165</strain>
    </source>
</reference>
<dbReference type="EMBL" id="JACHHY010000013">
    <property type="protein sequence ID" value="MBB5019052.1"/>
    <property type="molecule type" value="Genomic_DNA"/>
</dbReference>
<evidence type="ECO:0000313" key="3">
    <source>
        <dbReference type="Proteomes" id="UP000575898"/>
    </source>
</evidence>
<feature type="compositionally biased region" description="Pro residues" evidence="1">
    <location>
        <begin position="105"/>
        <end position="115"/>
    </location>
</feature>
<keyword evidence="3" id="KW-1185">Reference proteome</keyword>
<evidence type="ECO:0000256" key="1">
    <source>
        <dbReference type="SAM" id="MobiDB-lite"/>
    </source>
</evidence>
<dbReference type="InterPro" id="IPR036760">
    <property type="entry name" value="SspB-like_sf"/>
</dbReference>
<dbReference type="SUPFAM" id="SSF101738">
    <property type="entry name" value="SspB-like"/>
    <property type="match status" value="1"/>
</dbReference>
<gene>
    <name evidence="2" type="ORF">HNQ59_002350</name>
</gene>
<sequence>MSEISTKPYMIRAIHQWCVDNSYTPYLAVAVLDDQVKVPREFVKDGEIVLNIGYGATKGLDIGNDWIMFSARFSGTARDIVVPVGAVISIFARETGTGMSFAPEPTTPPTEPPTAPTSEAGDKPKPRPKLQVIK</sequence>
<evidence type="ECO:0000313" key="2">
    <source>
        <dbReference type="EMBL" id="MBB5019052.1"/>
    </source>
</evidence>
<dbReference type="PIRSF" id="PIRSF005276">
    <property type="entry name" value="SspB"/>
    <property type="match status" value="1"/>
</dbReference>
<dbReference type="Pfam" id="PF04386">
    <property type="entry name" value="SspB"/>
    <property type="match status" value="1"/>
</dbReference>
<proteinExistence type="predicted"/>
<feature type="region of interest" description="Disordered" evidence="1">
    <location>
        <begin position="98"/>
        <end position="134"/>
    </location>
</feature>
<dbReference type="Proteomes" id="UP000575898">
    <property type="component" value="Unassembled WGS sequence"/>
</dbReference>
<dbReference type="RefSeq" id="WP_184039246.1">
    <property type="nucleotide sequence ID" value="NZ_JACHHY010000013.1"/>
</dbReference>